<evidence type="ECO:0000313" key="2">
    <source>
        <dbReference type="Proteomes" id="UP000030661"/>
    </source>
</evidence>
<dbReference type="EMBL" id="DF820470">
    <property type="protein sequence ID" value="GAK59477.1"/>
    <property type="molecule type" value="Genomic_DNA"/>
</dbReference>
<organism evidence="1">
    <name type="scientific">Vecturithrix granuli</name>
    <dbReference type="NCBI Taxonomy" id="1499967"/>
    <lineage>
        <taxon>Bacteria</taxon>
        <taxon>Candidatus Moduliflexota</taxon>
        <taxon>Candidatus Vecturitrichia</taxon>
        <taxon>Candidatus Vecturitrichales</taxon>
        <taxon>Candidatus Vecturitrichaceae</taxon>
        <taxon>Candidatus Vecturithrix</taxon>
    </lineage>
</organism>
<dbReference type="HOGENOM" id="CLU_3285444_0_0_0"/>
<dbReference type="STRING" id="1499967.U27_06462"/>
<evidence type="ECO:0000313" key="1">
    <source>
        <dbReference type="EMBL" id="GAK59477.1"/>
    </source>
</evidence>
<keyword evidence="2" id="KW-1185">Reference proteome</keyword>
<name>A0A081C4H2_VECG1</name>
<dbReference type="Proteomes" id="UP000030661">
    <property type="component" value="Unassembled WGS sequence"/>
</dbReference>
<reference evidence="1" key="1">
    <citation type="journal article" date="2015" name="PeerJ">
        <title>First genomic representation of candidate bacterial phylum KSB3 points to enhanced environmental sensing as a trigger of wastewater bulking.</title>
        <authorList>
            <person name="Sekiguchi Y."/>
            <person name="Ohashi A."/>
            <person name="Parks D.H."/>
            <person name="Yamauchi T."/>
            <person name="Tyson G.W."/>
            <person name="Hugenholtz P."/>
        </authorList>
    </citation>
    <scope>NUCLEOTIDE SEQUENCE [LARGE SCALE GENOMIC DNA]</scope>
</reference>
<sequence>MITEQYATQNVFSNPTGIVVLKLLKNNALWSDYPRSLSLS</sequence>
<proteinExistence type="predicted"/>
<protein>
    <submittedName>
        <fullName evidence="1">Uncharacterized protein</fullName>
    </submittedName>
</protein>
<dbReference type="AlphaFoldDB" id="A0A081C4H2"/>
<gene>
    <name evidence="1" type="ORF">U27_06462</name>
</gene>
<accession>A0A081C4H2</accession>